<organism evidence="2 3">
    <name type="scientific">Thalassiosira pseudonana</name>
    <name type="common">Marine diatom</name>
    <name type="synonym">Cyclotella nana</name>
    <dbReference type="NCBI Taxonomy" id="35128"/>
    <lineage>
        <taxon>Eukaryota</taxon>
        <taxon>Sar</taxon>
        <taxon>Stramenopiles</taxon>
        <taxon>Ochrophyta</taxon>
        <taxon>Bacillariophyta</taxon>
        <taxon>Coscinodiscophyceae</taxon>
        <taxon>Thalassiosirophycidae</taxon>
        <taxon>Thalassiosirales</taxon>
        <taxon>Thalassiosiraceae</taxon>
        <taxon>Thalassiosira</taxon>
    </lineage>
</organism>
<feature type="region of interest" description="Disordered" evidence="1">
    <location>
        <begin position="322"/>
        <end position="366"/>
    </location>
</feature>
<accession>B8CD90</accession>
<dbReference type="InParanoid" id="B8CD90"/>
<reference evidence="2 3" key="2">
    <citation type="journal article" date="2008" name="Nature">
        <title>The Phaeodactylum genome reveals the evolutionary history of diatom genomes.</title>
        <authorList>
            <person name="Bowler C."/>
            <person name="Allen A.E."/>
            <person name="Badger J.H."/>
            <person name="Grimwood J."/>
            <person name="Jabbari K."/>
            <person name="Kuo A."/>
            <person name="Maheswari U."/>
            <person name="Martens C."/>
            <person name="Maumus F."/>
            <person name="Otillar R.P."/>
            <person name="Rayko E."/>
            <person name="Salamov A."/>
            <person name="Vandepoele K."/>
            <person name="Beszteri B."/>
            <person name="Gruber A."/>
            <person name="Heijde M."/>
            <person name="Katinka M."/>
            <person name="Mock T."/>
            <person name="Valentin K."/>
            <person name="Verret F."/>
            <person name="Berges J.A."/>
            <person name="Brownlee C."/>
            <person name="Cadoret J.P."/>
            <person name="Chiovitti A."/>
            <person name="Choi C.J."/>
            <person name="Coesel S."/>
            <person name="De Martino A."/>
            <person name="Detter J.C."/>
            <person name="Durkin C."/>
            <person name="Falciatore A."/>
            <person name="Fournet J."/>
            <person name="Haruta M."/>
            <person name="Huysman M.J."/>
            <person name="Jenkins B.D."/>
            <person name="Jiroutova K."/>
            <person name="Jorgensen R.E."/>
            <person name="Joubert Y."/>
            <person name="Kaplan A."/>
            <person name="Kroger N."/>
            <person name="Kroth P.G."/>
            <person name="La Roche J."/>
            <person name="Lindquist E."/>
            <person name="Lommer M."/>
            <person name="Martin-Jezequel V."/>
            <person name="Lopez P.J."/>
            <person name="Lucas S."/>
            <person name="Mangogna M."/>
            <person name="McGinnis K."/>
            <person name="Medlin L.K."/>
            <person name="Montsant A."/>
            <person name="Oudot-Le Secq M.P."/>
            <person name="Napoli C."/>
            <person name="Obornik M."/>
            <person name="Parker M.S."/>
            <person name="Petit J.L."/>
            <person name="Porcel B.M."/>
            <person name="Poulsen N."/>
            <person name="Robison M."/>
            <person name="Rychlewski L."/>
            <person name="Rynearson T.A."/>
            <person name="Schmutz J."/>
            <person name="Shapiro H."/>
            <person name="Siaut M."/>
            <person name="Stanley M."/>
            <person name="Sussman M.R."/>
            <person name="Taylor A.R."/>
            <person name="Vardi A."/>
            <person name="von Dassow P."/>
            <person name="Vyverman W."/>
            <person name="Willis A."/>
            <person name="Wyrwicz L.S."/>
            <person name="Rokhsar D.S."/>
            <person name="Weissenbach J."/>
            <person name="Armbrust E.V."/>
            <person name="Green B.R."/>
            <person name="Van de Peer Y."/>
            <person name="Grigoriev I.V."/>
        </authorList>
    </citation>
    <scope>NUCLEOTIDE SEQUENCE [LARGE SCALE GENOMIC DNA]</scope>
    <source>
        <strain evidence="2 3">CCMP1335</strain>
    </source>
</reference>
<feature type="compositionally biased region" description="Low complexity" evidence="1">
    <location>
        <begin position="92"/>
        <end position="101"/>
    </location>
</feature>
<feature type="compositionally biased region" description="Basic and acidic residues" evidence="1">
    <location>
        <begin position="322"/>
        <end position="337"/>
    </location>
</feature>
<dbReference type="Proteomes" id="UP000001449">
    <property type="component" value="Chromosome 15"/>
</dbReference>
<feature type="compositionally biased region" description="Basic residues" evidence="1">
    <location>
        <begin position="75"/>
        <end position="87"/>
    </location>
</feature>
<feature type="region of interest" description="Disordered" evidence="1">
    <location>
        <begin position="125"/>
        <end position="182"/>
    </location>
</feature>
<dbReference type="AlphaFoldDB" id="B8CD90"/>
<feature type="region of interest" description="Disordered" evidence="1">
    <location>
        <begin position="14"/>
        <end position="108"/>
    </location>
</feature>
<keyword evidence="3" id="KW-1185">Reference proteome</keyword>
<dbReference type="GeneID" id="7451880"/>
<name>B8CD90_THAPS</name>
<feature type="compositionally biased region" description="Polar residues" evidence="1">
    <location>
        <begin position="136"/>
        <end position="156"/>
    </location>
</feature>
<gene>
    <name evidence="2" type="ORF">THAPSDRAFT_10123</name>
</gene>
<dbReference type="PaxDb" id="35128-Thaps10123"/>
<proteinExistence type="predicted"/>
<dbReference type="eggNOG" id="ENOG502TAXW">
    <property type="taxonomic scope" value="Eukaryota"/>
</dbReference>
<dbReference type="HOGENOM" id="CLU_484441_0_0_1"/>
<evidence type="ECO:0000256" key="1">
    <source>
        <dbReference type="SAM" id="MobiDB-lite"/>
    </source>
</evidence>
<dbReference type="EMBL" id="CM000650">
    <property type="protein sequence ID" value="EED88426.1"/>
    <property type="molecule type" value="Genomic_DNA"/>
</dbReference>
<dbReference type="RefSeq" id="XP_002294071.1">
    <property type="nucleotide sequence ID" value="XM_002294035.1"/>
</dbReference>
<dbReference type="KEGG" id="tps:THAPSDRAFT_10123"/>
<reference evidence="2 3" key="1">
    <citation type="journal article" date="2004" name="Science">
        <title>The genome of the diatom Thalassiosira pseudonana: ecology, evolution, and metabolism.</title>
        <authorList>
            <person name="Armbrust E.V."/>
            <person name="Berges J.A."/>
            <person name="Bowler C."/>
            <person name="Green B.R."/>
            <person name="Martinez D."/>
            <person name="Putnam N.H."/>
            <person name="Zhou S."/>
            <person name="Allen A.E."/>
            <person name="Apt K.E."/>
            <person name="Bechner M."/>
            <person name="Brzezinski M.A."/>
            <person name="Chaal B.K."/>
            <person name="Chiovitti A."/>
            <person name="Davis A.K."/>
            <person name="Demarest M.S."/>
            <person name="Detter J.C."/>
            <person name="Glavina T."/>
            <person name="Goodstein D."/>
            <person name="Hadi M.Z."/>
            <person name="Hellsten U."/>
            <person name="Hildebrand M."/>
            <person name="Jenkins B.D."/>
            <person name="Jurka J."/>
            <person name="Kapitonov V.V."/>
            <person name="Kroger N."/>
            <person name="Lau W.W."/>
            <person name="Lane T.W."/>
            <person name="Larimer F.W."/>
            <person name="Lippmeier J.C."/>
            <person name="Lucas S."/>
            <person name="Medina M."/>
            <person name="Montsant A."/>
            <person name="Obornik M."/>
            <person name="Parker M.S."/>
            <person name="Palenik B."/>
            <person name="Pazour G.J."/>
            <person name="Richardson P.M."/>
            <person name="Rynearson T.A."/>
            <person name="Saito M.A."/>
            <person name="Schwartz D.C."/>
            <person name="Thamatrakoln K."/>
            <person name="Valentin K."/>
            <person name="Vardi A."/>
            <person name="Wilkerson F.P."/>
            <person name="Rokhsar D.S."/>
        </authorList>
    </citation>
    <scope>NUCLEOTIDE SEQUENCE [LARGE SCALE GENOMIC DNA]</scope>
    <source>
        <strain evidence="2 3">CCMP1335</strain>
    </source>
</reference>
<protein>
    <submittedName>
        <fullName evidence="2">Uncharacterized protein</fullName>
    </submittedName>
</protein>
<evidence type="ECO:0000313" key="2">
    <source>
        <dbReference type="EMBL" id="EED88426.1"/>
    </source>
</evidence>
<evidence type="ECO:0000313" key="3">
    <source>
        <dbReference type="Proteomes" id="UP000001449"/>
    </source>
</evidence>
<sequence length="563" mass="63289">MTDVSVHLTKIERIMQRGSSIHPTTPPLTPIHTARPSMHHRRHKSDGSDSGYSSAEKVHRRHIENAGRPSPGKMNRSRHHHHRHHSPDRHQSSMNNSSSSSQRRHDENEKHVTFADDFLSVSDSPSLISDLDEDASSNGIITNEGDGSNSPGFTNMSSSNSSSKRSIRQRFSPTEFSPLPFNEDGYRDTVPSLHAHNVAKGDTQSFSSLRSREVETQFNQSFYRAGYGFNSSQSILRNNDTASSWYISEEYDSMSVSSTAAVDLNDDPVEECNRGRTKECFEKPEEMQVRYRSTRKGTHRSSMETIEGEDYRAHLLEKATVDEQHEENPRHGSHDGTEYSSELEGAFDSTSMPVPPRYRSPHNGSPDFYNDTKYQCSISQFHPRAKPIALPQYTLGQRGNPLDMKIESTELSARYAVALLRELDAAFVKRSDGRWCYAVLAERVVDSTSTRSNNEVMLRFVVSEDGSTKNLSMRKWGDYVRLVREPMEVTSLLERLKIRVAKSGCSFSIGGGAVVGKIGREKKSLAPTVTPLSKRGELKKEKKMSPAECLRLMGIDLANPCTW</sequence>